<evidence type="ECO:0000259" key="3">
    <source>
        <dbReference type="Pfam" id="PF23666"/>
    </source>
</evidence>
<proteinExistence type="predicted"/>
<dbReference type="RefSeq" id="WP_149764339.1">
    <property type="nucleotide sequence ID" value="NZ_FTMK01000003.1"/>
</dbReference>
<evidence type="ECO:0000259" key="1">
    <source>
        <dbReference type="Pfam" id="PF13547"/>
    </source>
</evidence>
<accession>A0A1N6PL28</accession>
<dbReference type="Gene3D" id="3.20.20.80">
    <property type="entry name" value="Glycosidases"/>
    <property type="match status" value="1"/>
</dbReference>
<dbReference type="Pfam" id="PF23666">
    <property type="entry name" value="Rcc01698_C"/>
    <property type="match status" value="1"/>
</dbReference>
<organism evidence="4 5">
    <name type="scientific">Paracoccus thiocyanatus</name>
    <dbReference type="NCBI Taxonomy" id="34006"/>
    <lineage>
        <taxon>Bacteria</taxon>
        <taxon>Pseudomonadati</taxon>
        <taxon>Pseudomonadota</taxon>
        <taxon>Alphaproteobacteria</taxon>
        <taxon>Rhodobacterales</taxon>
        <taxon>Paracoccaceae</taxon>
        <taxon>Paracoccus</taxon>
    </lineage>
</organism>
<evidence type="ECO:0000313" key="5">
    <source>
        <dbReference type="Proteomes" id="UP000323956"/>
    </source>
</evidence>
<dbReference type="OrthoDB" id="8445115at2"/>
<evidence type="ECO:0000313" key="4">
    <source>
        <dbReference type="EMBL" id="SIQ05041.1"/>
    </source>
</evidence>
<dbReference type="Pfam" id="PF13550">
    <property type="entry name" value="Phage-tail_3"/>
    <property type="match status" value="1"/>
</dbReference>
<protein>
    <submittedName>
        <fullName evidence="4">Phage tail protein</fullName>
    </submittedName>
</protein>
<dbReference type="Proteomes" id="UP000323956">
    <property type="component" value="Unassembled WGS sequence"/>
</dbReference>
<dbReference type="InterPro" id="IPR025195">
    <property type="entry name" value="GTA_TIM_dom"/>
</dbReference>
<reference evidence="4 5" key="1">
    <citation type="submission" date="2017-01" db="EMBL/GenBank/DDBJ databases">
        <authorList>
            <person name="Varghese N."/>
            <person name="Submissions S."/>
        </authorList>
    </citation>
    <scope>NUCLEOTIDE SEQUENCE [LARGE SCALE GENOMIC DNA]</scope>
    <source>
        <strain evidence="4 5">ATCC 700171</strain>
    </source>
</reference>
<gene>
    <name evidence="4" type="ORF">SAMN05421641_10361</name>
</gene>
<sequence length="1296" mass="138468">MATILLAAVGASLGAGFGGTVLGLSGAVIGRALGASLGRAIDQRLLGGGSKAVETGRVDRMRIQTAGEGTPVARIWGQMRVPGHAIWAGPLVETRRSQGGGKGSGSSVTQIGYRASLALALCEGPILGVGRIWADGEEVSADALNMRVYLGDEEQLPDPAIAAEEGEAAPAYRGLAYVVLEDLALEKWGNRVPQLSFEVTRAARQGRGLSREVQGVAMIPGTGEYALATTPVSYDMGLGEMQVANRNSALGATDFLASMATLGRELPRVGSVSLVVSWFGDDLRVGECAVRPKVEDLSRDGQGMAWRAGGIGRDAAQAVARVDGRPIYGGTPADGSVIEALRAIAQSGRKAVFYPFILMEQLAGNGRPDPWSGAANQPVMPWRGRITTSVAPGREGSPVGTEAAAEEVARFFGTAEPGDFSRDGSVIRYDGPEEWSYRRFILHYAHLCAAAGGIDAFLIGSEMVGLTTIMAAGHSFPAVQQLRRLAADVRGILGEAVKVGYAADWSEYFGHQPGNGDVHFHLDPLWADENIDFVGIDNYMPLSDWRDGEDHLDAHHGRIDDPAYLLANVAGGEGYDWYYASDADRQAQRRTAIHDGAHHEHWIWRYKDIRGWWQNAHHDRIGGVRQAQPSAWVPGLKPVWFTEMGCAALDKGTNQPNKFLDAMSSESMLPYFSDGRRDDLVQAAYLRAMTGFWGDPANNPARAAHGRTGAGRMVDMARAHVWCWDARPYPAFPARLDLWSDGPAWQRGHWLNGRAGAVPLADVVAEICREAGVRAFDAEGLRGLVRGYALSGAESGRAALQPLMLAHGFDAVERDGVLRFVMRGARVDAELGPGDMALAEEVEAVEVSRAADAEMVGRIRLTHVEAGGDYAARTAETVMPGAEFLAVSDSELAMALTRAEGRALAERWLSEAAVARDAVRFALPPSLGHLGPGDVVRLAEGAAEAKRWRIDRIERAGAITVDAVRVEPGVYRPARVVEGEAALRPFVPPIPVWPVFLDLPLLRGDEVPHAPHLAVTATPWPGAAAVWVSTEEAGGYALNATLAEPSVMGVTEGPLSAARPGVWDRGPALRLRVKGGNLRSASAEALLAGANLLAIGDGSAEGWELLQFRDARLVSAGVWEVSMRLRGQAGTDAFMPAVWPSGSVAVLLDGAAAQVELAPSARNQLRHWRIGPATRSPDDPSYRHIAAAFRGAGLRPLSPCHLAVRGRVVTWVRRTRIQGDGWDGPDVPLGEAQERYAARLVRDRQVLAEAVLAEPRWAVPDGVWSQAAAGGGFAVEVAQLSDTFGAGPHARRMIHV</sequence>
<dbReference type="Pfam" id="PF13547">
    <property type="entry name" value="GTA_TIM"/>
    <property type="match status" value="1"/>
</dbReference>
<evidence type="ECO:0000259" key="2">
    <source>
        <dbReference type="Pfam" id="PF13550"/>
    </source>
</evidence>
<feature type="domain" description="GTA TIM-barrel-like" evidence="1">
    <location>
        <begin position="435"/>
        <end position="733"/>
    </location>
</feature>
<name>A0A1N6PL28_9RHOB</name>
<dbReference type="CDD" id="cd19607">
    <property type="entry name" value="GTA_TIM-barrel-like"/>
    <property type="match status" value="1"/>
</dbReference>
<feature type="domain" description="Tip attachment protein J" evidence="2">
    <location>
        <begin position="792"/>
        <end position="954"/>
    </location>
</feature>
<dbReference type="EMBL" id="FTMK01000003">
    <property type="protein sequence ID" value="SIQ05041.1"/>
    <property type="molecule type" value="Genomic_DNA"/>
</dbReference>
<dbReference type="InterPro" id="IPR056490">
    <property type="entry name" value="Rcc01698_C"/>
</dbReference>
<dbReference type="InterPro" id="IPR032876">
    <property type="entry name" value="J_dom"/>
</dbReference>
<feature type="domain" description="Rcc01698-like C-terminal" evidence="3">
    <location>
        <begin position="1046"/>
        <end position="1145"/>
    </location>
</feature>